<dbReference type="GO" id="GO:0006508">
    <property type="term" value="P:proteolysis"/>
    <property type="evidence" value="ECO:0007669"/>
    <property type="project" value="InterPro"/>
</dbReference>
<evidence type="ECO:0000313" key="4">
    <source>
        <dbReference type="Proteomes" id="UP000199527"/>
    </source>
</evidence>
<feature type="domain" description="Tail specific protease" evidence="2">
    <location>
        <begin position="125"/>
        <end position="337"/>
    </location>
</feature>
<keyword evidence="4" id="KW-1185">Reference proteome</keyword>
<dbReference type="AlphaFoldDB" id="A0A1G8X4N9"/>
<reference evidence="4" key="1">
    <citation type="submission" date="2016-10" db="EMBL/GenBank/DDBJ databases">
        <authorList>
            <person name="Varghese N."/>
            <person name="Submissions S."/>
        </authorList>
    </citation>
    <scope>NUCLEOTIDE SEQUENCE [LARGE SCALE GENOMIC DNA]</scope>
    <source>
        <strain evidence="4">DSM 23317</strain>
    </source>
</reference>
<name>A0A1G8X4N9_9GAMM</name>
<dbReference type="SUPFAM" id="SSF52096">
    <property type="entry name" value="ClpP/crotonase"/>
    <property type="match status" value="1"/>
</dbReference>
<dbReference type="PANTHER" id="PTHR32060">
    <property type="entry name" value="TAIL-SPECIFIC PROTEASE"/>
    <property type="match status" value="1"/>
</dbReference>
<evidence type="ECO:0000256" key="1">
    <source>
        <dbReference type="SAM" id="SignalP"/>
    </source>
</evidence>
<evidence type="ECO:0000313" key="3">
    <source>
        <dbReference type="EMBL" id="SDJ85588.1"/>
    </source>
</evidence>
<organism evidence="3 4">
    <name type="scientific">Ferrimonas sediminum</name>
    <dbReference type="NCBI Taxonomy" id="718193"/>
    <lineage>
        <taxon>Bacteria</taxon>
        <taxon>Pseudomonadati</taxon>
        <taxon>Pseudomonadota</taxon>
        <taxon>Gammaproteobacteria</taxon>
        <taxon>Alteromonadales</taxon>
        <taxon>Ferrimonadaceae</taxon>
        <taxon>Ferrimonas</taxon>
    </lineage>
</organism>
<dbReference type="GO" id="GO:0008236">
    <property type="term" value="F:serine-type peptidase activity"/>
    <property type="evidence" value="ECO:0007669"/>
    <property type="project" value="InterPro"/>
</dbReference>
<keyword evidence="1" id="KW-0732">Signal</keyword>
<feature type="chain" id="PRO_5011563457" evidence="1">
    <location>
        <begin position="19"/>
        <end position="372"/>
    </location>
</feature>
<dbReference type="PANTHER" id="PTHR32060:SF30">
    <property type="entry name" value="CARBOXY-TERMINAL PROCESSING PROTEASE CTPA"/>
    <property type="match status" value="1"/>
</dbReference>
<dbReference type="RefSeq" id="WP_176819329.1">
    <property type="nucleotide sequence ID" value="NZ_FNEM01000014.1"/>
</dbReference>
<feature type="signal peptide" evidence="1">
    <location>
        <begin position="1"/>
        <end position="18"/>
    </location>
</feature>
<proteinExistence type="predicted"/>
<dbReference type="GO" id="GO:0007165">
    <property type="term" value="P:signal transduction"/>
    <property type="evidence" value="ECO:0007669"/>
    <property type="project" value="TreeGrafter"/>
</dbReference>
<dbReference type="GO" id="GO:0004175">
    <property type="term" value="F:endopeptidase activity"/>
    <property type="evidence" value="ECO:0007669"/>
    <property type="project" value="TreeGrafter"/>
</dbReference>
<gene>
    <name evidence="3" type="ORF">SAMN04488540_11487</name>
</gene>
<protein>
    <submittedName>
        <fullName evidence="3">Peptidase family S41</fullName>
    </submittedName>
</protein>
<dbReference type="InterPro" id="IPR029045">
    <property type="entry name" value="ClpP/crotonase-like_dom_sf"/>
</dbReference>
<dbReference type="Pfam" id="PF03572">
    <property type="entry name" value="Peptidase_S41"/>
    <property type="match status" value="1"/>
</dbReference>
<dbReference type="GO" id="GO:0030288">
    <property type="term" value="C:outer membrane-bounded periplasmic space"/>
    <property type="evidence" value="ECO:0007669"/>
    <property type="project" value="TreeGrafter"/>
</dbReference>
<dbReference type="InterPro" id="IPR005151">
    <property type="entry name" value="Tail-specific_protease"/>
</dbReference>
<dbReference type="EMBL" id="FNEM01000014">
    <property type="protein sequence ID" value="SDJ85588.1"/>
    <property type="molecule type" value="Genomic_DNA"/>
</dbReference>
<dbReference type="Proteomes" id="UP000199527">
    <property type="component" value="Unassembled WGS sequence"/>
</dbReference>
<sequence>MKYLLLTFLLTFSPISLSNTTQQQCLSDLESLPGFLLTNDTGAPQHLAQYGQSHFDTAFLNAKKKIDRIESALECDTVIKSYLKAWRHSHLTIWPLHSESEKKSLQDVLKGDSLTPGFEKLSDETAYWSIPSFAYEQGKVLSKLLTQHTPSLVGVKNWIIDVRGNGGGSDDSYVPLLPFVLSGETAEVSVEFLSTHANILALEGACERFANNDPSCIAVVNPMIAKLRGVKSGEYAQMGESPFSYQSFDSMPENVPQKVAVLIDEDCASSCEQFLLQVRQSFKVKLVGRSSHGALDYSNLRPHTLPSGQRELFYATSRSLRLPHQPVDIAGISPDIYLPEPSDKEGWDSEISRVQRWLEDGSIKPEDKSAEQ</sequence>
<dbReference type="Gene3D" id="3.90.226.10">
    <property type="entry name" value="2-enoyl-CoA Hydratase, Chain A, domain 1"/>
    <property type="match status" value="1"/>
</dbReference>
<evidence type="ECO:0000259" key="2">
    <source>
        <dbReference type="Pfam" id="PF03572"/>
    </source>
</evidence>
<accession>A0A1G8X4N9</accession>